<dbReference type="Gene3D" id="3.40.50.1820">
    <property type="entry name" value="alpha/beta hydrolase"/>
    <property type="match status" value="1"/>
</dbReference>
<evidence type="ECO:0000313" key="2">
    <source>
        <dbReference type="EMBL" id="PJM75339.1"/>
    </source>
</evidence>
<dbReference type="InterPro" id="IPR022742">
    <property type="entry name" value="Hydrolase_4"/>
</dbReference>
<reference evidence="2 3" key="1">
    <citation type="submission" date="2017-10" db="EMBL/GenBank/DDBJ databases">
        <title>Draft genome sequences of strains TRE 1, TRE 9, TRE H and TRI 7, isolated from tamarins, belonging to four potential novel Bifidobacterium species.</title>
        <authorList>
            <person name="Mattarelli P."/>
            <person name="Modesto M."/>
            <person name="Puglisi E."/>
            <person name="Morelli L."/>
            <person name="Spezio C."/>
            <person name="Bonetti A."/>
            <person name="Sandri C."/>
        </authorList>
    </citation>
    <scope>NUCLEOTIDE SEQUENCE [LARGE SCALE GENOMIC DNA]</scope>
    <source>
        <strain evidence="3">TRI7</strain>
    </source>
</reference>
<organism evidence="2 3">
    <name type="scientific">Bifidobacterium simiarum</name>
    <dbReference type="NCBI Taxonomy" id="2045441"/>
    <lineage>
        <taxon>Bacteria</taxon>
        <taxon>Bacillati</taxon>
        <taxon>Actinomycetota</taxon>
        <taxon>Actinomycetes</taxon>
        <taxon>Bifidobacteriales</taxon>
        <taxon>Bifidobacteriaceae</taxon>
        <taxon>Bifidobacterium</taxon>
    </lineage>
</organism>
<dbReference type="Proteomes" id="UP000231451">
    <property type="component" value="Unassembled WGS sequence"/>
</dbReference>
<dbReference type="RefSeq" id="WP_100512757.1">
    <property type="nucleotide sequence ID" value="NZ_PEBK01000004.1"/>
</dbReference>
<comment type="caution">
    <text evidence="2">The sequence shown here is derived from an EMBL/GenBank/DDBJ whole genome shotgun (WGS) entry which is preliminary data.</text>
</comment>
<evidence type="ECO:0000259" key="1">
    <source>
        <dbReference type="Pfam" id="PF12146"/>
    </source>
</evidence>
<dbReference type="Pfam" id="PF12146">
    <property type="entry name" value="Hydrolase_4"/>
    <property type="match status" value="1"/>
</dbReference>
<keyword evidence="3" id="KW-1185">Reference proteome</keyword>
<dbReference type="InterPro" id="IPR029058">
    <property type="entry name" value="AB_hydrolase_fold"/>
</dbReference>
<proteinExistence type="predicted"/>
<dbReference type="PANTHER" id="PTHR11614">
    <property type="entry name" value="PHOSPHOLIPASE-RELATED"/>
    <property type="match status" value="1"/>
</dbReference>
<accession>A0A2M9HEV5</accession>
<dbReference type="OrthoDB" id="9806902at2"/>
<name>A0A2M9HEV5_9BIFI</name>
<dbReference type="SUPFAM" id="SSF53474">
    <property type="entry name" value="alpha/beta-Hydrolases"/>
    <property type="match status" value="1"/>
</dbReference>
<dbReference type="InterPro" id="IPR051044">
    <property type="entry name" value="MAG_DAG_Lipase"/>
</dbReference>
<gene>
    <name evidence="2" type="ORF">CSQ87_04810</name>
</gene>
<dbReference type="EMBL" id="PEBK01000004">
    <property type="protein sequence ID" value="PJM75339.1"/>
    <property type="molecule type" value="Genomic_DNA"/>
</dbReference>
<feature type="domain" description="Serine aminopeptidase S33" evidence="1">
    <location>
        <begin position="70"/>
        <end position="328"/>
    </location>
</feature>
<evidence type="ECO:0000313" key="3">
    <source>
        <dbReference type="Proteomes" id="UP000231451"/>
    </source>
</evidence>
<sequence>MEVKLIDEAMYAETMKATVRPTLAKCRAEGWLAPSRADRLAKLRHPGLLHYVCYDASRFDSLDVAGAAGEFRGAVVISHGFTEFAERFEELAWYLLLDGYSVCILEHRGHGFSPRDVSDESLVWIDDWHRYVDDLAKFCSLIGKRYAKDAPLYLYGHSMGGGVAAALLQEHPTLIDKAVLSAPMIAPKTGMPLWFAPMVTETACAIGLSRHIAPTQQRFSEEFDADFYEGLSLERARWVHELRREHVEYHTNAATFGWVNQGLRMSRALLRPEACERIETPILAFQAEQDRYVLLKPQDRFIRQVQEGGCPATLVKLEGSHHEMTTERNEVMERYIGRMLEFLRTPIIEE</sequence>
<protein>
    <submittedName>
        <fullName evidence="2">Lysophospholipase</fullName>
    </submittedName>
</protein>
<dbReference type="AlphaFoldDB" id="A0A2M9HEV5"/>